<comment type="caution">
    <text evidence="2">The sequence shown here is derived from an EMBL/GenBank/DDBJ whole genome shotgun (WGS) entry which is preliminary data.</text>
</comment>
<accession>X6NYY1</accession>
<reference evidence="2 3" key="1">
    <citation type="journal article" date="2013" name="Curr. Biol.">
        <title>The Genome of the Foraminiferan Reticulomyxa filosa.</title>
        <authorList>
            <person name="Glockner G."/>
            <person name="Hulsmann N."/>
            <person name="Schleicher M."/>
            <person name="Noegel A.A."/>
            <person name="Eichinger L."/>
            <person name="Gallinger C."/>
            <person name="Pawlowski J."/>
            <person name="Sierra R."/>
            <person name="Euteneuer U."/>
            <person name="Pillet L."/>
            <person name="Moustafa A."/>
            <person name="Platzer M."/>
            <person name="Groth M."/>
            <person name="Szafranski K."/>
            <person name="Schliwa M."/>
        </authorList>
    </citation>
    <scope>NUCLEOTIDE SEQUENCE [LARGE SCALE GENOMIC DNA]</scope>
</reference>
<protein>
    <submittedName>
        <fullName evidence="2">Uncharacterized protein</fullName>
    </submittedName>
</protein>
<evidence type="ECO:0000256" key="1">
    <source>
        <dbReference type="SAM" id="Phobius"/>
    </source>
</evidence>
<proteinExistence type="predicted"/>
<dbReference type="Proteomes" id="UP000023152">
    <property type="component" value="Unassembled WGS sequence"/>
</dbReference>
<feature type="transmembrane region" description="Helical" evidence="1">
    <location>
        <begin position="20"/>
        <end position="43"/>
    </location>
</feature>
<name>X6NYY1_RETFI</name>
<keyword evidence="1" id="KW-0812">Transmembrane</keyword>
<keyword evidence="1" id="KW-1133">Transmembrane helix</keyword>
<sequence>MSNEFQEFLGLLGRLIKFIIVWTINLVCGAVLLCACCAVWRIYGIIQFVFKSNSQSKFFLLYELFKKKKLSFEKKKYREKFWANSMKQLGLSLFDIITLFVGLMSLCIPTRTYHFFKGYYKAFTGSKEEDPELFYIFELRFCMWQNLSRGLLDLITLPWGLLSLIFPTRTLAFFKNLKNKKIKKEFVQKIRKTMPMTITRSCVNFG</sequence>
<gene>
    <name evidence="2" type="ORF">RFI_06028</name>
</gene>
<evidence type="ECO:0000313" key="3">
    <source>
        <dbReference type="Proteomes" id="UP000023152"/>
    </source>
</evidence>
<dbReference type="EMBL" id="ASPP01005134">
    <property type="protein sequence ID" value="ETO31093.1"/>
    <property type="molecule type" value="Genomic_DNA"/>
</dbReference>
<keyword evidence="3" id="KW-1185">Reference proteome</keyword>
<evidence type="ECO:0000313" key="2">
    <source>
        <dbReference type="EMBL" id="ETO31093.1"/>
    </source>
</evidence>
<organism evidence="2 3">
    <name type="scientific">Reticulomyxa filosa</name>
    <dbReference type="NCBI Taxonomy" id="46433"/>
    <lineage>
        <taxon>Eukaryota</taxon>
        <taxon>Sar</taxon>
        <taxon>Rhizaria</taxon>
        <taxon>Retaria</taxon>
        <taxon>Foraminifera</taxon>
        <taxon>Monothalamids</taxon>
        <taxon>Reticulomyxidae</taxon>
        <taxon>Reticulomyxa</taxon>
    </lineage>
</organism>
<feature type="transmembrane region" description="Helical" evidence="1">
    <location>
        <begin position="154"/>
        <end position="174"/>
    </location>
</feature>
<feature type="transmembrane region" description="Helical" evidence="1">
    <location>
        <begin position="89"/>
        <end position="111"/>
    </location>
</feature>
<dbReference type="AlphaFoldDB" id="X6NYY1"/>
<keyword evidence="1" id="KW-0472">Membrane</keyword>